<name>A0A8S9NWH0_BRACR</name>
<dbReference type="EMBL" id="QGKX02001521">
    <property type="protein sequence ID" value="KAF3509364.1"/>
    <property type="molecule type" value="Genomic_DNA"/>
</dbReference>
<sequence>MLEVISPTIGEGWRQIPFQYDYFRIIHKDMKCVLIHSGWLGREAYAIFQSFQEQRNAWDPSNDRQPPSWSGDFLPLRR</sequence>
<organism evidence="2 3">
    <name type="scientific">Brassica cretica</name>
    <name type="common">Mustard</name>
    <dbReference type="NCBI Taxonomy" id="69181"/>
    <lineage>
        <taxon>Eukaryota</taxon>
        <taxon>Viridiplantae</taxon>
        <taxon>Streptophyta</taxon>
        <taxon>Embryophyta</taxon>
        <taxon>Tracheophyta</taxon>
        <taxon>Spermatophyta</taxon>
        <taxon>Magnoliopsida</taxon>
        <taxon>eudicotyledons</taxon>
        <taxon>Gunneridae</taxon>
        <taxon>Pentapetalae</taxon>
        <taxon>rosids</taxon>
        <taxon>malvids</taxon>
        <taxon>Brassicales</taxon>
        <taxon>Brassicaceae</taxon>
        <taxon>Brassiceae</taxon>
        <taxon>Brassica</taxon>
    </lineage>
</organism>
<proteinExistence type="predicted"/>
<evidence type="ECO:0000256" key="1">
    <source>
        <dbReference type="SAM" id="MobiDB-lite"/>
    </source>
</evidence>
<evidence type="ECO:0000313" key="3">
    <source>
        <dbReference type="Proteomes" id="UP000712600"/>
    </source>
</evidence>
<accession>A0A8S9NWH0</accession>
<evidence type="ECO:0000313" key="2">
    <source>
        <dbReference type="EMBL" id="KAF3509364.1"/>
    </source>
</evidence>
<dbReference type="Proteomes" id="UP000712600">
    <property type="component" value="Unassembled WGS sequence"/>
</dbReference>
<reference evidence="2" key="1">
    <citation type="submission" date="2019-12" db="EMBL/GenBank/DDBJ databases">
        <title>Genome sequencing and annotation of Brassica cretica.</title>
        <authorList>
            <person name="Studholme D.J."/>
            <person name="Sarris P."/>
        </authorList>
    </citation>
    <scope>NUCLEOTIDE SEQUENCE</scope>
    <source>
        <strain evidence="2">PFS-109/04</strain>
        <tissue evidence="2">Leaf</tissue>
    </source>
</reference>
<dbReference type="AlphaFoldDB" id="A0A8S9NWH0"/>
<protein>
    <submittedName>
        <fullName evidence="2">Uncharacterized protein</fullName>
    </submittedName>
</protein>
<feature type="region of interest" description="Disordered" evidence="1">
    <location>
        <begin position="56"/>
        <end position="78"/>
    </location>
</feature>
<gene>
    <name evidence="2" type="ORF">F2Q69_00004849</name>
</gene>
<comment type="caution">
    <text evidence="2">The sequence shown here is derived from an EMBL/GenBank/DDBJ whole genome shotgun (WGS) entry which is preliminary data.</text>
</comment>